<dbReference type="Gene3D" id="2.40.50.1020">
    <property type="entry name" value="LytTr DNA-binding domain"/>
    <property type="match status" value="1"/>
</dbReference>
<proteinExistence type="predicted"/>
<keyword evidence="5" id="KW-1185">Reference proteome</keyword>
<evidence type="ECO:0000256" key="2">
    <source>
        <dbReference type="SAM" id="Phobius"/>
    </source>
</evidence>
<evidence type="ECO:0000313" key="4">
    <source>
        <dbReference type="EMBL" id="OQP44043.1"/>
    </source>
</evidence>
<name>A0ABX3NRJ3_9BACT</name>
<dbReference type="InterPro" id="IPR046947">
    <property type="entry name" value="LytR-like"/>
</dbReference>
<keyword evidence="4" id="KW-0808">Transferase</keyword>
<keyword evidence="1" id="KW-0175">Coiled coil</keyword>
<protein>
    <submittedName>
        <fullName evidence="4">Histidine kinase</fullName>
    </submittedName>
</protein>
<comment type="caution">
    <text evidence="4">The sequence shown here is derived from an EMBL/GenBank/DDBJ whole genome shotgun (WGS) entry which is preliminary data.</text>
</comment>
<dbReference type="SMART" id="SM00850">
    <property type="entry name" value="LytTR"/>
    <property type="match status" value="1"/>
</dbReference>
<reference evidence="4 5" key="1">
    <citation type="submission" date="2016-04" db="EMBL/GenBank/DDBJ databases">
        <authorList>
            <person name="Chen L."/>
            <person name="Zhuang W."/>
            <person name="Wang G."/>
        </authorList>
    </citation>
    <scope>NUCLEOTIDE SEQUENCE [LARGE SCALE GENOMIC DNA]</scope>
    <source>
        <strain evidence="5">GR20</strain>
    </source>
</reference>
<dbReference type="PANTHER" id="PTHR37299">
    <property type="entry name" value="TRANSCRIPTIONAL REGULATOR-RELATED"/>
    <property type="match status" value="1"/>
</dbReference>
<evidence type="ECO:0000259" key="3">
    <source>
        <dbReference type="PROSITE" id="PS50930"/>
    </source>
</evidence>
<feature type="transmembrane region" description="Helical" evidence="2">
    <location>
        <begin position="7"/>
        <end position="30"/>
    </location>
</feature>
<dbReference type="EMBL" id="LWBO01000034">
    <property type="protein sequence ID" value="OQP44043.1"/>
    <property type="molecule type" value="Genomic_DNA"/>
</dbReference>
<accession>A0ABX3NRJ3</accession>
<dbReference type="InterPro" id="IPR007492">
    <property type="entry name" value="LytTR_DNA-bd_dom"/>
</dbReference>
<keyword evidence="2" id="KW-1133">Transmembrane helix</keyword>
<dbReference type="PANTHER" id="PTHR37299:SF1">
    <property type="entry name" value="STAGE 0 SPORULATION PROTEIN A HOMOLOG"/>
    <property type="match status" value="1"/>
</dbReference>
<dbReference type="Proteomes" id="UP000192277">
    <property type="component" value="Unassembled WGS sequence"/>
</dbReference>
<dbReference type="GO" id="GO:0016301">
    <property type="term" value="F:kinase activity"/>
    <property type="evidence" value="ECO:0007669"/>
    <property type="project" value="UniProtKB-KW"/>
</dbReference>
<evidence type="ECO:0000313" key="5">
    <source>
        <dbReference type="Proteomes" id="UP000192277"/>
    </source>
</evidence>
<keyword evidence="2" id="KW-0812">Transmembrane</keyword>
<dbReference type="Pfam" id="PF04397">
    <property type="entry name" value="LytTR"/>
    <property type="match status" value="1"/>
</dbReference>
<feature type="coiled-coil region" evidence="1">
    <location>
        <begin position="213"/>
        <end position="247"/>
    </location>
</feature>
<feature type="domain" description="HTH LytTR-type" evidence="3">
    <location>
        <begin position="264"/>
        <end position="371"/>
    </location>
</feature>
<keyword evidence="4" id="KW-0418">Kinase</keyword>
<evidence type="ECO:0000256" key="1">
    <source>
        <dbReference type="SAM" id="Coils"/>
    </source>
</evidence>
<dbReference type="Gene3D" id="3.30.450.20">
    <property type="entry name" value="PAS domain"/>
    <property type="match status" value="1"/>
</dbReference>
<keyword evidence="2" id="KW-0472">Membrane</keyword>
<organism evidence="4 5">
    <name type="scientific">Niastella koreensis</name>
    <dbReference type="NCBI Taxonomy" id="354356"/>
    <lineage>
        <taxon>Bacteria</taxon>
        <taxon>Pseudomonadati</taxon>
        <taxon>Bacteroidota</taxon>
        <taxon>Chitinophagia</taxon>
        <taxon>Chitinophagales</taxon>
        <taxon>Chitinophagaceae</taxon>
        <taxon>Niastella</taxon>
    </lineage>
</organism>
<sequence>MNKIKVYIYSFLGIGLIVLLISIISFKYIYTSAKTQLWKSKMESGQRECREIGKLLEQQLQNGVPPSKLIDQLQQSIVNTDAQSEFVCMYNRGGIELCHPNPALIGQKINDYNSKFFSNKDASPVPFNKVLQAGQANSGTRSFPAEMHRSSQIVNVYPVQGTDWMVAAHANTEVIQEEFSDLYKQFVIVILIMAILIIGGCYLLVRMIYGKYEKKAEAEIQQLDSKVNELTALNKQLLLSQEKLQEQAAVNIPVAEPVNYRKRIVTYQKDEMITLDVEDIALFYLAEATVFIKTFLNIQYTTNLSLDELMRQLDNTVFYRANRQFVININSIKTIQVYGNNQLRLVIKPEAPEDIVISKNKVAEFKKWLDR</sequence>
<dbReference type="PROSITE" id="PS50930">
    <property type="entry name" value="HTH_LYTTR"/>
    <property type="match status" value="1"/>
</dbReference>
<feature type="transmembrane region" description="Helical" evidence="2">
    <location>
        <begin position="186"/>
        <end position="205"/>
    </location>
</feature>
<gene>
    <name evidence="4" type="ORF">A4D02_11280</name>
</gene>